<evidence type="ECO:0000256" key="2">
    <source>
        <dbReference type="ARBA" id="ARBA00023134"/>
    </source>
</evidence>
<dbReference type="GO" id="GO:0051301">
    <property type="term" value="P:cell division"/>
    <property type="evidence" value="ECO:0007669"/>
    <property type="project" value="TreeGrafter"/>
</dbReference>
<dbReference type="GO" id="GO:0032153">
    <property type="term" value="C:cell division site"/>
    <property type="evidence" value="ECO:0007669"/>
    <property type="project" value="TreeGrafter"/>
</dbReference>
<dbReference type="AlphaFoldDB" id="K0YXB4"/>
<dbReference type="PRINTS" id="PR00423">
    <property type="entry name" value="CELLDVISFTSZ"/>
</dbReference>
<dbReference type="Proteomes" id="UP000003994">
    <property type="component" value="Unassembled WGS sequence"/>
</dbReference>
<dbReference type="GO" id="GO:0003924">
    <property type="term" value="F:GTPase activity"/>
    <property type="evidence" value="ECO:0007669"/>
    <property type="project" value="InterPro"/>
</dbReference>
<keyword evidence="5" id="KW-1185">Reference proteome</keyword>
<dbReference type="GO" id="GO:0005525">
    <property type="term" value="F:GTP binding"/>
    <property type="evidence" value="ECO:0007669"/>
    <property type="project" value="UniProtKB-KW"/>
</dbReference>
<dbReference type="EMBL" id="AGWQ01000002">
    <property type="protein sequence ID" value="EJZ88253.1"/>
    <property type="molecule type" value="Genomic_DNA"/>
</dbReference>
<dbReference type="Gene3D" id="3.40.50.1440">
    <property type="entry name" value="Tubulin/FtsZ, GTPase domain"/>
    <property type="match status" value="1"/>
</dbReference>
<evidence type="ECO:0000313" key="5">
    <source>
        <dbReference type="Proteomes" id="UP000003994"/>
    </source>
</evidence>
<dbReference type="PANTHER" id="PTHR30314">
    <property type="entry name" value="CELL DIVISION PROTEIN FTSZ-RELATED"/>
    <property type="match status" value="1"/>
</dbReference>
<dbReference type="SUPFAM" id="SSF52490">
    <property type="entry name" value="Tubulin nucleotide-binding domain-like"/>
    <property type="match status" value="1"/>
</dbReference>
<dbReference type="HOGENOM" id="CLU_1375667_0_0_11"/>
<accession>K0YXB4</accession>
<gene>
    <name evidence="4" type="ORF">HMPREF9241_00114</name>
</gene>
<dbReference type="InterPro" id="IPR003008">
    <property type="entry name" value="Tubulin_FtsZ_GTPase"/>
</dbReference>
<evidence type="ECO:0000256" key="1">
    <source>
        <dbReference type="ARBA" id="ARBA00022741"/>
    </source>
</evidence>
<feature type="domain" description="Tubulin/FtsZ GTPase" evidence="3">
    <location>
        <begin position="4"/>
        <end position="198"/>
    </location>
</feature>
<keyword evidence="1" id="KW-0547">Nucleotide-binding</keyword>
<organism evidence="4 5">
    <name type="scientific">Schaalia turicensis ACS-279-V-Col4</name>
    <dbReference type="NCBI Taxonomy" id="883077"/>
    <lineage>
        <taxon>Bacteria</taxon>
        <taxon>Bacillati</taxon>
        <taxon>Actinomycetota</taxon>
        <taxon>Actinomycetes</taxon>
        <taxon>Actinomycetales</taxon>
        <taxon>Actinomycetaceae</taxon>
        <taxon>Schaalia</taxon>
    </lineage>
</organism>
<proteinExistence type="predicted"/>
<dbReference type="STRING" id="883077.HMPREF9241_00114"/>
<keyword evidence="2" id="KW-0342">GTP-binding</keyword>
<name>K0YXB4_9ACTO</name>
<dbReference type="SMART" id="SM00864">
    <property type="entry name" value="Tubulin"/>
    <property type="match status" value="1"/>
</dbReference>
<dbReference type="InterPro" id="IPR045061">
    <property type="entry name" value="FtsZ/CetZ"/>
</dbReference>
<dbReference type="PANTHER" id="PTHR30314:SF3">
    <property type="entry name" value="MITOCHONDRIAL DIVISION PROTEIN FSZA"/>
    <property type="match status" value="1"/>
</dbReference>
<dbReference type="eggNOG" id="COG0206">
    <property type="taxonomic scope" value="Bacteria"/>
</dbReference>
<evidence type="ECO:0000259" key="3">
    <source>
        <dbReference type="SMART" id="SM00864"/>
    </source>
</evidence>
<reference evidence="4 5" key="1">
    <citation type="submission" date="2012-07" db="EMBL/GenBank/DDBJ databases">
        <title>The Genome Sequence of Actinomyces turicensis ACS-279-V-COL4.</title>
        <authorList>
            <consortium name="The Broad Institute Genome Sequencing Platform"/>
            <person name="Earl A."/>
            <person name="Ward D."/>
            <person name="Feldgarden M."/>
            <person name="Gevers D."/>
            <person name="Saerens B."/>
            <person name="Vaneechoutte M."/>
            <person name="Walker B."/>
            <person name="Young S.K."/>
            <person name="Zeng Q."/>
            <person name="Gargeya S."/>
            <person name="Fitzgerald M."/>
            <person name="Haas B."/>
            <person name="Abouelleil A."/>
            <person name="Alvarado L."/>
            <person name="Arachchi H.M."/>
            <person name="Berlin A."/>
            <person name="Chapman S.B."/>
            <person name="Goldberg J."/>
            <person name="Griggs A."/>
            <person name="Gujja S."/>
            <person name="Hansen M."/>
            <person name="Howarth C."/>
            <person name="Imamovic A."/>
            <person name="Larimer J."/>
            <person name="McCowen C."/>
            <person name="Montmayeur A."/>
            <person name="Murphy C."/>
            <person name="Neiman D."/>
            <person name="Pearson M."/>
            <person name="Priest M."/>
            <person name="Roberts A."/>
            <person name="Saif S."/>
            <person name="Shea T."/>
            <person name="Sisk P."/>
            <person name="Sykes S."/>
            <person name="Wortman J."/>
            <person name="Nusbaum C."/>
            <person name="Birren B."/>
        </authorList>
    </citation>
    <scope>NUCLEOTIDE SEQUENCE [LARGE SCALE GENOMIC DNA]</scope>
    <source>
        <strain evidence="4 5">ACS-279-V-Col4</strain>
    </source>
</reference>
<evidence type="ECO:0000313" key="4">
    <source>
        <dbReference type="EMBL" id="EJZ88253.1"/>
    </source>
</evidence>
<protein>
    <recommendedName>
        <fullName evidence="3">Tubulin/FtsZ GTPase domain-containing protein</fullName>
    </recommendedName>
</protein>
<dbReference type="GO" id="GO:0005737">
    <property type="term" value="C:cytoplasm"/>
    <property type="evidence" value="ECO:0007669"/>
    <property type="project" value="TreeGrafter"/>
</dbReference>
<dbReference type="RefSeq" id="WP_006680321.1">
    <property type="nucleotide sequence ID" value="NZ_JH815208.1"/>
</dbReference>
<dbReference type="Pfam" id="PF00091">
    <property type="entry name" value="Tubulin"/>
    <property type="match status" value="1"/>
</dbReference>
<dbReference type="PATRIC" id="fig|883077.3.peg.112"/>
<comment type="caution">
    <text evidence="4">The sequence shown here is derived from an EMBL/GenBank/DDBJ whole genome shotgun (WGS) entry which is preliminary data.</text>
</comment>
<sequence length="198" mass="20336">MGKVTAVVGAGGMGTTVLEVFTQKFAKEVAATGTSVQTIVVNRPQDSLDQAQAQEKIALASPDIEGVSEVDDEKWQEVLNLHAGEIRKALDGASAVVVLAGLGGFTGSSAAPFVAKIGKELGAQVSAVVTMPIPFEGEKRAQKAVAAHAELSKFADQVVTVSGAELLDKADLGASLDQAYGKFDAELAAKAAELIEEA</sequence>
<dbReference type="InterPro" id="IPR036525">
    <property type="entry name" value="Tubulin/FtsZ_GTPase_sf"/>
</dbReference>